<dbReference type="AlphaFoldDB" id="A0A161WBP4"/>
<feature type="non-terminal residue" evidence="9">
    <location>
        <position position="1"/>
    </location>
</feature>
<feature type="compositionally biased region" description="Basic and acidic residues" evidence="7">
    <location>
        <begin position="524"/>
        <end position="533"/>
    </location>
</feature>
<keyword evidence="10" id="KW-1185">Reference proteome</keyword>
<dbReference type="Pfam" id="PF12874">
    <property type="entry name" value="zf-met"/>
    <property type="match status" value="1"/>
</dbReference>
<dbReference type="PANTHER" id="PTHR11088:SF89">
    <property type="entry name" value="TRNA DIMETHYLALLYLTRANSFERASE"/>
    <property type="match status" value="1"/>
</dbReference>
<evidence type="ECO:0000256" key="3">
    <source>
        <dbReference type="ARBA" id="ARBA00022741"/>
    </source>
</evidence>
<dbReference type="PANTHER" id="PTHR11088">
    <property type="entry name" value="TRNA DIMETHYLALLYLTRANSFERASE"/>
    <property type="match status" value="1"/>
</dbReference>
<protein>
    <recommendedName>
        <fullName evidence="5">tRNA dimethylallyltransferase</fullName>
        <ecNumber evidence="5">2.5.1.75</ecNumber>
    </recommendedName>
</protein>
<dbReference type="GO" id="GO:0005524">
    <property type="term" value="F:ATP binding"/>
    <property type="evidence" value="ECO:0007669"/>
    <property type="project" value="UniProtKB-KW"/>
</dbReference>
<keyword evidence="5" id="KW-0819">tRNA processing</keyword>
<evidence type="ECO:0000313" key="10">
    <source>
        <dbReference type="Proteomes" id="UP000076584"/>
    </source>
</evidence>
<evidence type="ECO:0000256" key="6">
    <source>
        <dbReference type="RuleBase" id="RU003785"/>
    </source>
</evidence>
<feature type="domain" description="C2H2-type" evidence="8">
    <location>
        <begin position="476"/>
        <end position="499"/>
    </location>
</feature>
<comment type="similarity">
    <text evidence="1 6">Belongs to the IPP transferase family.</text>
</comment>
<organism evidence="9 10">
    <name type="scientific">Colletotrichum incanum</name>
    <name type="common">Soybean anthracnose fungus</name>
    <dbReference type="NCBI Taxonomy" id="1573173"/>
    <lineage>
        <taxon>Eukaryota</taxon>
        <taxon>Fungi</taxon>
        <taxon>Dikarya</taxon>
        <taxon>Ascomycota</taxon>
        <taxon>Pezizomycotina</taxon>
        <taxon>Sordariomycetes</taxon>
        <taxon>Hypocreomycetidae</taxon>
        <taxon>Glomerellales</taxon>
        <taxon>Glomerellaceae</taxon>
        <taxon>Colletotrichum</taxon>
        <taxon>Colletotrichum spaethianum species complex</taxon>
    </lineage>
</organism>
<comment type="catalytic activity">
    <reaction evidence="5">
        <text>adenosine(37) in tRNA + dimethylallyl diphosphate = N(6)-dimethylallyladenosine(37) in tRNA + diphosphate</text>
        <dbReference type="Rhea" id="RHEA:26482"/>
        <dbReference type="Rhea" id="RHEA-COMP:10162"/>
        <dbReference type="Rhea" id="RHEA-COMP:10375"/>
        <dbReference type="ChEBI" id="CHEBI:33019"/>
        <dbReference type="ChEBI" id="CHEBI:57623"/>
        <dbReference type="ChEBI" id="CHEBI:74411"/>
        <dbReference type="ChEBI" id="CHEBI:74415"/>
        <dbReference type="EC" id="2.5.1.75"/>
    </reaction>
</comment>
<dbReference type="NCBIfam" id="TIGR00174">
    <property type="entry name" value="miaA"/>
    <property type="match status" value="1"/>
</dbReference>
<comment type="caution">
    <text evidence="9">The sequence shown here is derived from an EMBL/GenBank/DDBJ whole genome shotgun (WGS) entry which is preliminary data.</text>
</comment>
<dbReference type="CDD" id="cd01120">
    <property type="entry name" value="RecA-like_superfamily"/>
    <property type="match status" value="1"/>
</dbReference>
<proteinExistence type="inferred from homology"/>
<dbReference type="HAMAP" id="MF_00185">
    <property type="entry name" value="IPP_trans"/>
    <property type="match status" value="1"/>
</dbReference>
<evidence type="ECO:0000259" key="8">
    <source>
        <dbReference type="Pfam" id="PF12874"/>
    </source>
</evidence>
<feature type="region of interest" description="Disordered" evidence="7">
    <location>
        <begin position="522"/>
        <end position="554"/>
    </location>
</feature>
<dbReference type="SUPFAM" id="SSF57667">
    <property type="entry name" value="beta-beta-alpha zinc fingers"/>
    <property type="match status" value="1"/>
</dbReference>
<gene>
    <name evidence="9" type="ORF">CI238_05120</name>
</gene>
<evidence type="ECO:0000313" key="9">
    <source>
        <dbReference type="EMBL" id="KZL81618.1"/>
    </source>
</evidence>
<keyword evidence="2 6" id="KW-0808">Transferase</keyword>
<dbReference type="Gene3D" id="3.40.50.300">
    <property type="entry name" value="P-loop containing nucleotide triphosphate hydrolases"/>
    <property type="match status" value="1"/>
</dbReference>
<dbReference type="EC" id="2.5.1.75" evidence="5"/>
<dbReference type="EMBL" id="LFIW01001612">
    <property type="protein sequence ID" value="KZL81618.1"/>
    <property type="molecule type" value="Genomic_DNA"/>
</dbReference>
<dbReference type="InterPro" id="IPR039657">
    <property type="entry name" value="Dimethylallyltransferase"/>
</dbReference>
<evidence type="ECO:0000256" key="5">
    <source>
        <dbReference type="RuleBase" id="RU003783"/>
    </source>
</evidence>
<evidence type="ECO:0000256" key="2">
    <source>
        <dbReference type="ARBA" id="ARBA00022679"/>
    </source>
</evidence>
<keyword evidence="3 6" id="KW-0547">Nucleotide-binding</keyword>
<evidence type="ECO:0000256" key="7">
    <source>
        <dbReference type="SAM" id="MobiDB-lite"/>
    </source>
</evidence>
<dbReference type="GO" id="GO:0006400">
    <property type="term" value="P:tRNA modification"/>
    <property type="evidence" value="ECO:0007669"/>
    <property type="project" value="TreeGrafter"/>
</dbReference>
<dbReference type="SUPFAM" id="SSF52540">
    <property type="entry name" value="P-loop containing nucleoside triphosphate hydrolases"/>
    <property type="match status" value="2"/>
</dbReference>
<dbReference type="Proteomes" id="UP000076584">
    <property type="component" value="Unassembled WGS sequence"/>
</dbReference>
<dbReference type="STRING" id="1573173.A0A161WBP4"/>
<dbReference type="Pfam" id="PF01715">
    <property type="entry name" value="IPPT"/>
    <property type="match status" value="1"/>
</dbReference>
<evidence type="ECO:0000256" key="4">
    <source>
        <dbReference type="ARBA" id="ARBA00022840"/>
    </source>
</evidence>
<dbReference type="InterPro" id="IPR027417">
    <property type="entry name" value="P-loop_NTPase"/>
</dbReference>
<dbReference type="GO" id="GO:0052381">
    <property type="term" value="F:tRNA dimethylallyltransferase activity"/>
    <property type="evidence" value="ECO:0007669"/>
    <property type="project" value="UniProtKB-EC"/>
</dbReference>
<dbReference type="GO" id="GO:0005739">
    <property type="term" value="C:mitochondrion"/>
    <property type="evidence" value="ECO:0007669"/>
    <property type="project" value="TreeGrafter"/>
</dbReference>
<sequence>LMPHFWRSAKLQLLERVTDEIRVTNHRTRKQHRDAVRPPLHQRCPFLGGSLGMTPRSVIGRRFIHNVVGNMTARNAPPSDPLVVILGSTGTGKSELAIELATRFNGEIINADAMQMYKGLPIITNKITPEERRGVPHHLLDHIGLDQPTWIVEDFKREANKVIREIRSRGNLPIVVGGTHYYTNALLFEDTLVGADDEKPKDSDVKVDDDTSSFPILHEPTDVILAKLREVDPIMADRWHPNDRRKISRSLQIYLQHGRPASEIYAEQRQRKMAENKAGNGSAGPWQALLFWVYSDPEILKERLDKRVDKMLTAGLGDETQSMYEYVRAKEAAGQQVDYTRGIWQSIGFKEFSPYLKALNSSDPPTDPSVLEVLKATGLEEMKTSTRQYAKYQTRWIRTKIVPLLQEQPGALDHLFVMDSTDVARWSANVLDPAVDVARRFLKGEEMPAPTGLSEAARDVLREATAQTERTLCRRTCEICKTTCVTEQDWTKHVKSRRHNVLLKKMKRRALTAAERPLAVVPVETKEERDAVATDRSSSPEVDGLGMFDAPSKP</sequence>
<dbReference type="InterPro" id="IPR036236">
    <property type="entry name" value="Znf_C2H2_sf"/>
</dbReference>
<dbReference type="InterPro" id="IPR013087">
    <property type="entry name" value="Znf_C2H2_type"/>
</dbReference>
<accession>A0A161WBP4</accession>
<reference evidence="9 10" key="1">
    <citation type="submission" date="2015-06" db="EMBL/GenBank/DDBJ databases">
        <title>Survival trade-offs in plant roots during colonization by closely related pathogenic and mutualistic fungi.</title>
        <authorList>
            <person name="Hacquard S."/>
            <person name="Kracher B."/>
            <person name="Hiruma K."/>
            <person name="Weinman A."/>
            <person name="Muench P."/>
            <person name="Garrido Oter R."/>
            <person name="Ver Loren van Themaat E."/>
            <person name="Dallerey J.-F."/>
            <person name="Damm U."/>
            <person name="Henrissat B."/>
            <person name="Lespinet O."/>
            <person name="Thon M."/>
            <person name="Kemen E."/>
            <person name="McHardy A.C."/>
            <person name="Schulze-Lefert P."/>
            <person name="O'Connell R.J."/>
        </authorList>
    </citation>
    <scope>NUCLEOTIDE SEQUENCE [LARGE SCALE GENOMIC DNA]</scope>
    <source>
        <strain evidence="9 10">MAFF 238704</strain>
    </source>
</reference>
<name>A0A161WBP4_COLIC</name>
<dbReference type="InterPro" id="IPR018022">
    <property type="entry name" value="IPT"/>
</dbReference>
<dbReference type="Gene3D" id="3.30.160.60">
    <property type="entry name" value="Classic Zinc Finger"/>
    <property type="match status" value="1"/>
</dbReference>
<keyword evidence="4 6" id="KW-0067">ATP-binding</keyword>
<evidence type="ECO:0000256" key="1">
    <source>
        <dbReference type="ARBA" id="ARBA00005842"/>
    </source>
</evidence>
<dbReference type="Gene3D" id="1.10.20.140">
    <property type="match status" value="1"/>
</dbReference>